<evidence type="ECO:0000256" key="9">
    <source>
        <dbReference type="SAM" id="Phobius"/>
    </source>
</evidence>
<dbReference type="OrthoDB" id="6647425at2"/>
<dbReference type="AlphaFoldDB" id="A0A558HXS4"/>
<dbReference type="GO" id="GO:0005886">
    <property type="term" value="C:plasma membrane"/>
    <property type="evidence" value="ECO:0007669"/>
    <property type="project" value="UniProtKB-SubCell"/>
</dbReference>
<dbReference type="PIRSF" id="PIRSF018472">
    <property type="entry name" value="MreD_proteobac"/>
    <property type="match status" value="1"/>
</dbReference>
<keyword evidence="5 8" id="KW-0133">Cell shape</keyword>
<protein>
    <recommendedName>
        <fullName evidence="8">Rod shape-determining protein MreD</fullName>
    </recommendedName>
</protein>
<evidence type="ECO:0000256" key="1">
    <source>
        <dbReference type="ARBA" id="ARBA00004651"/>
    </source>
</evidence>
<feature type="transmembrane region" description="Helical" evidence="9">
    <location>
        <begin position="73"/>
        <end position="91"/>
    </location>
</feature>
<evidence type="ECO:0000256" key="5">
    <source>
        <dbReference type="ARBA" id="ARBA00022960"/>
    </source>
</evidence>
<evidence type="ECO:0000256" key="3">
    <source>
        <dbReference type="ARBA" id="ARBA00022475"/>
    </source>
</evidence>
<dbReference type="PANTHER" id="PTHR37484">
    <property type="entry name" value="ROD SHAPE-DETERMINING PROTEIN MRED"/>
    <property type="match status" value="1"/>
</dbReference>
<keyword evidence="4 9" id="KW-0812">Transmembrane</keyword>
<gene>
    <name evidence="10" type="primary">mreD</name>
    <name evidence="10" type="ORF">FQP86_02465</name>
</gene>
<evidence type="ECO:0000256" key="6">
    <source>
        <dbReference type="ARBA" id="ARBA00022989"/>
    </source>
</evidence>
<dbReference type="GO" id="GO:0008360">
    <property type="term" value="P:regulation of cell shape"/>
    <property type="evidence" value="ECO:0007669"/>
    <property type="project" value="UniProtKB-UniRule"/>
</dbReference>
<dbReference type="Pfam" id="PF04093">
    <property type="entry name" value="MreD"/>
    <property type="match status" value="1"/>
</dbReference>
<keyword evidence="8" id="KW-0997">Cell inner membrane</keyword>
<keyword evidence="11" id="KW-1185">Reference proteome</keyword>
<feature type="transmembrane region" description="Helical" evidence="9">
    <location>
        <begin position="103"/>
        <end position="120"/>
    </location>
</feature>
<dbReference type="RefSeq" id="WP_024951350.1">
    <property type="nucleotide sequence ID" value="NZ_CAWOWR010000001.1"/>
</dbReference>
<keyword evidence="7 8" id="KW-0472">Membrane</keyword>
<evidence type="ECO:0000256" key="4">
    <source>
        <dbReference type="ARBA" id="ARBA00022692"/>
    </source>
</evidence>
<comment type="subcellular location">
    <subcellularLocation>
        <location evidence="8">Cell inner membrane</location>
    </subcellularLocation>
    <subcellularLocation>
        <location evidence="1">Cell membrane</location>
        <topology evidence="1">Multi-pass membrane protein</topology>
    </subcellularLocation>
</comment>
<comment type="similarity">
    <text evidence="2 8">Belongs to the MreD family.</text>
</comment>
<evidence type="ECO:0000313" key="11">
    <source>
        <dbReference type="Proteomes" id="UP000319941"/>
    </source>
</evidence>
<dbReference type="Proteomes" id="UP000319941">
    <property type="component" value="Unassembled WGS sequence"/>
</dbReference>
<reference evidence="10 11" key="1">
    <citation type="submission" date="2019-07" db="EMBL/GenBank/DDBJ databases">
        <title>Diversity of Bacteria from Kongsfjorden, Arctic.</title>
        <authorList>
            <person name="Yu Y."/>
        </authorList>
    </citation>
    <scope>NUCLEOTIDE SEQUENCE [LARGE SCALE GENOMIC DNA]</scope>
    <source>
        <strain evidence="10 11">SM1923</strain>
    </source>
</reference>
<evidence type="ECO:0000256" key="8">
    <source>
        <dbReference type="PIRNR" id="PIRNR018472"/>
    </source>
</evidence>
<evidence type="ECO:0000256" key="2">
    <source>
        <dbReference type="ARBA" id="ARBA00007776"/>
    </source>
</evidence>
<dbReference type="EMBL" id="VNFH01000001">
    <property type="protein sequence ID" value="TVU73943.1"/>
    <property type="molecule type" value="Genomic_DNA"/>
</dbReference>
<dbReference type="InterPro" id="IPR026034">
    <property type="entry name" value="MreD_proteobac"/>
</dbReference>
<comment type="caution">
    <text evidence="10">The sequence shown here is derived from an EMBL/GenBank/DDBJ whole genome shotgun (WGS) entry which is preliminary data.</text>
</comment>
<dbReference type="STRING" id="553385.GCA_000591415_01090"/>
<keyword evidence="6 9" id="KW-1133">Transmembrane helix</keyword>
<dbReference type="NCBIfam" id="TIGR03426">
    <property type="entry name" value="shape_MreD"/>
    <property type="match status" value="1"/>
</dbReference>
<evidence type="ECO:0000313" key="10">
    <source>
        <dbReference type="EMBL" id="TVU73943.1"/>
    </source>
</evidence>
<name>A0A558HXS4_9GAMM</name>
<sequence>MAFRPQTTLLCWLSLLLALCLQVMPLPDVWLIWRPQWLGLMLVYWCIVSPQSVGVVHGFAFGLALDVLQGAPLGHNALVLSLTAFMGVLLYQRIRAYSLLQQAFLVIVVLGIAQLVDQWLRSIFGAGPVDLSFLLSAVIGGALWPWLYTLLQMLRRRLTA</sequence>
<dbReference type="InterPro" id="IPR007227">
    <property type="entry name" value="Cell_shape_determining_MreD"/>
</dbReference>
<dbReference type="PANTHER" id="PTHR37484:SF1">
    <property type="entry name" value="ROD SHAPE-DETERMINING PROTEIN MRED"/>
    <property type="match status" value="1"/>
</dbReference>
<organism evidence="10 11">
    <name type="scientific">Cobetia crustatorum</name>
    <dbReference type="NCBI Taxonomy" id="553385"/>
    <lineage>
        <taxon>Bacteria</taxon>
        <taxon>Pseudomonadati</taxon>
        <taxon>Pseudomonadota</taxon>
        <taxon>Gammaproteobacteria</taxon>
        <taxon>Oceanospirillales</taxon>
        <taxon>Halomonadaceae</taxon>
        <taxon>Cobetia</taxon>
    </lineage>
</organism>
<accession>A0A558HXS4</accession>
<comment type="function">
    <text evidence="8">Involved in formation of the rod shape of the cell. May also contribute to regulation of formation of penicillin-binding proteins.</text>
</comment>
<proteinExistence type="inferred from homology"/>
<feature type="transmembrane region" description="Helical" evidence="9">
    <location>
        <begin position="132"/>
        <end position="151"/>
    </location>
</feature>
<keyword evidence="3 8" id="KW-1003">Cell membrane</keyword>
<evidence type="ECO:0000256" key="7">
    <source>
        <dbReference type="ARBA" id="ARBA00023136"/>
    </source>
</evidence>